<dbReference type="SMART" id="SM00338">
    <property type="entry name" value="BRLZ"/>
    <property type="match status" value="1"/>
</dbReference>
<evidence type="ECO:0000313" key="4">
    <source>
        <dbReference type="EMBL" id="CAI2375446.1"/>
    </source>
</evidence>
<dbReference type="Proteomes" id="UP001295684">
    <property type="component" value="Unassembled WGS sequence"/>
</dbReference>
<evidence type="ECO:0000259" key="3">
    <source>
        <dbReference type="SMART" id="SM00338"/>
    </source>
</evidence>
<gene>
    <name evidence="4" type="ORF">ECRASSUSDP1_LOCUS16808</name>
</gene>
<evidence type="ECO:0000256" key="1">
    <source>
        <dbReference type="SAM" id="Coils"/>
    </source>
</evidence>
<dbReference type="GO" id="GO:0003700">
    <property type="term" value="F:DNA-binding transcription factor activity"/>
    <property type="evidence" value="ECO:0007669"/>
    <property type="project" value="InterPro"/>
</dbReference>
<evidence type="ECO:0000256" key="2">
    <source>
        <dbReference type="SAM" id="MobiDB-lite"/>
    </source>
</evidence>
<feature type="region of interest" description="Disordered" evidence="2">
    <location>
        <begin position="1"/>
        <end position="32"/>
    </location>
</feature>
<proteinExistence type="predicted"/>
<organism evidence="4 5">
    <name type="scientific">Euplotes crassus</name>
    <dbReference type="NCBI Taxonomy" id="5936"/>
    <lineage>
        <taxon>Eukaryota</taxon>
        <taxon>Sar</taxon>
        <taxon>Alveolata</taxon>
        <taxon>Ciliophora</taxon>
        <taxon>Intramacronucleata</taxon>
        <taxon>Spirotrichea</taxon>
        <taxon>Hypotrichia</taxon>
        <taxon>Euplotida</taxon>
        <taxon>Euplotidae</taxon>
        <taxon>Moneuplotes</taxon>
    </lineage>
</organism>
<dbReference type="Gene3D" id="1.20.5.170">
    <property type="match status" value="1"/>
</dbReference>
<dbReference type="EMBL" id="CAMPGE010016927">
    <property type="protein sequence ID" value="CAI2375446.1"/>
    <property type="molecule type" value="Genomic_DNA"/>
</dbReference>
<dbReference type="CDD" id="cd14686">
    <property type="entry name" value="bZIP"/>
    <property type="match status" value="1"/>
</dbReference>
<sequence>MDPVYQIPDDSDDRRAQQSISNKERSKAFRKRKKKYLEDKIKQVDSLKKEVESLQKENSELKIKIQHLKAHTFKSIESDTAPDHKCDHKRKIPTSLQEQENYLYNTVSKKLKNNPDEVRFSTLEQAYEPVYDWSEQRARLIKKLFQDILDNILGLQSKCFHSAVKEFPLYRFMKKQRKKKRQKKYFDKSKEPQIPQDLDMKIHYSDKFLEMVNENSKPFNTYVKEVRKVAQTLIIQRNKLLNLYQYFKEAMDKTQFLSWYTKADYSNTFKLVNYLQDTKFVQPHFLYDIPKKTHSNSKYEGGELTE</sequence>
<keyword evidence="5" id="KW-1185">Reference proteome</keyword>
<dbReference type="InterPro" id="IPR004827">
    <property type="entry name" value="bZIP"/>
</dbReference>
<feature type="coiled-coil region" evidence="1">
    <location>
        <begin position="37"/>
        <end position="71"/>
    </location>
</feature>
<name>A0AAD1XM87_EUPCR</name>
<accession>A0AAD1XM87</accession>
<reference evidence="4" key="1">
    <citation type="submission" date="2023-07" db="EMBL/GenBank/DDBJ databases">
        <authorList>
            <consortium name="AG Swart"/>
            <person name="Singh M."/>
            <person name="Singh A."/>
            <person name="Seah K."/>
            <person name="Emmerich C."/>
        </authorList>
    </citation>
    <scope>NUCLEOTIDE SEQUENCE</scope>
    <source>
        <strain evidence="4">DP1</strain>
    </source>
</reference>
<feature type="domain" description="BZIP" evidence="3">
    <location>
        <begin position="10"/>
        <end position="74"/>
    </location>
</feature>
<dbReference type="AlphaFoldDB" id="A0AAD1XM87"/>
<keyword evidence="1" id="KW-0175">Coiled coil</keyword>
<protein>
    <recommendedName>
        <fullName evidence="3">BZIP domain-containing protein</fullName>
    </recommendedName>
</protein>
<feature type="compositionally biased region" description="Basic and acidic residues" evidence="2">
    <location>
        <begin position="12"/>
        <end position="27"/>
    </location>
</feature>
<evidence type="ECO:0000313" key="5">
    <source>
        <dbReference type="Proteomes" id="UP001295684"/>
    </source>
</evidence>
<comment type="caution">
    <text evidence="4">The sequence shown here is derived from an EMBL/GenBank/DDBJ whole genome shotgun (WGS) entry which is preliminary data.</text>
</comment>